<dbReference type="OrthoDB" id="7063887at2"/>
<organism evidence="1 2">
    <name type="scientific">Photobacterium aphoticum</name>
    <dbReference type="NCBI Taxonomy" id="754436"/>
    <lineage>
        <taxon>Bacteria</taxon>
        <taxon>Pseudomonadati</taxon>
        <taxon>Pseudomonadota</taxon>
        <taxon>Gammaproteobacteria</taxon>
        <taxon>Vibrionales</taxon>
        <taxon>Vibrionaceae</taxon>
        <taxon>Photobacterium</taxon>
    </lineage>
</organism>
<proteinExistence type="predicted"/>
<evidence type="ECO:0000313" key="1">
    <source>
        <dbReference type="EMBL" id="KLV00420.1"/>
    </source>
</evidence>
<sequence>MDSDKIAFEVLTKIGIKVSQLPARNDRKEADFIGMIEDEMYIIEAKLKTDDFDLVKEKEQMLSSGEPHVAEGSLGRDEAISTIIRSGAHQLRSSAKIHDHDYKILFVLSEGINSITKSDNLVDTLYGRTRVMNMDNNRMKPCYFFYHAELYRRKDDIDAVIEGYIDHNGVPLLKLCLNPYSKCYDALRSSLLSNVFGKAVIDPYLEESQGACYLPDVDKPRSKPADSYLTPLMNPMLLHLREKYKTGYLIAIDFDSPEITVRETTQPES</sequence>
<dbReference type="AlphaFoldDB" id="A0A0J1GKY3"/>
<comment type="caution">
    <text evidence="1">The sequence shown here is derived from an EMBL/GenBank/DDBJ whole genome shotgun (WGS) entry which is preliminary data.</text>
</comment>
<gene>
    <name evidence="1" type="ORF">ABT58_12180</name>
</gene>
<dbReference type="PATRIC" id="fig|754436.4.peg.2585"/>
<dbReference type="Proteomes" id="UP000036426">
    <property type="component" value="Unassembled WGS sequence"/>
</dbReference>
<dbReference type="EMBL" id="LDOV01000022">
    <property type="protein sequence ID" value="KLV00420.1"/>
    <property type="molecule type" value="Genomic_DNA"/>
</dbReference>
<protein>
    <submittedName>
        <fullName evidence="1">Uncharacterized protein</fullName>
    </submittedName>
</protein>
<reference evidence="1 2" key="1">
    <citation type="submission" date="2015-05" db="EMBL/GenBank/DDBJ databases">
        <title>Photobacterium galathea sp. nov.</title>
        <authorList>
            <person name="Machado H."/>
            <person name="Gram L."/>
        </authorList>
    </citation>
    <scope>NUCLEOTIDE SEQUENCE [LARGE SCALE GENOMIC DNA]</scope>
    <source>
        <strain evidence="1 2">DSM 25995</strain>
    </source>
</reference>
<name>A0A0J1GKY3_9GAMM</name>
<keyword evidence="2" id="KW-1185">Reference proteome</keyword>
<evidence type="ECO:0000313" key="2">
    <source>
        <dbReference type="Proteomes" id="UP000036426"/>
    </source>
</evidence>
<dbReference type="RefSeq" id="WP_047874686.1">
    <property type="nucleotide sequence ID" value="NZ_BMYC01000004.1"/>
</dbReference>
<accession>A0A0J1GKY3</accession>